<dbReference type="SUPFAM" id="SSF51126">
    <property type="entry name" value="Pectin lyase-like"/>
    <property type="match status" value="1"/>
</dbReference>
<dbReference type="Proteomes" id="UP000078534">
    <property type="component" value="Unassembled WGS sequence"/>
</dbReference>
<keyword evidence="1" id="KW-0456">Lyase</keyword>
<comment type="caution">
    <text evidence="3">The sequence shown here is derived from an EMBL/GenBank/DDBJ whole genome shotgun (WGS) entry which is preliminary data.</text>
</comment>
<evidence type="ECO:0000313" key="4">
    <source>
        <dbReference type="Proteomes" id="UP000078534"/>
    </source>
</evidence>
<dbReference type="InterPro" id="IPR011050">
    <property type="entry name" value="Pectin_lyase_fold/virulence"/>
</dbReference>
<feature type="domain" description="Pectate lyase" evidence="2">
    <location>
        <begin position="325"/>
        <end position="413"/>
    </location>
</feature>
<name>A0A179SKF3_9BACI</name>
<proteinExistence type="predicted"/>
<reference evidence="4" key="1">
    <citation type="submission" date="2016-04" db="EMBL/GenBank/DDBJ databases">
        <authorList>
            <person name="Lyu Z."/>
            <person name="Lyu W."/>
        </authorList>
    </citation>
    <scope>NUCLEOTIDE SEQUENCE [LARGE SCALE GENOMIC DNA]</scope>
    <source>
        <strain evidence="4">C44</strain>
    </source>
</reference>
<dbReference type="AlphaFoldDB" id="A0A179SKF3"/>
<dbReference type="PANTHER" id="PTHR31683">
    <property type="entry name" value="PECTATE LYASE 18-RELATED"/>
    <property type="match status" value="1"/>
</dbReference>
<dbReference type="GO" id="GO:0030570">
    <property type="term" value="F:pectate lyase activity"/>
    <property type="evidence" value="ECO:0007669"/>
    <property type="project" value="InterPro"/>
</dbReference>
<dbReference type="EMBL" id="LWSG01000046">
    <property type="protein sequence ID" value="OAS82187.1"/>
    <property type="molecule type" value="Genomic_DNA"/>
</dbReference>
<protein>
    <recommendedName>
        <fullName evidence="2">Pectate lyase domain-containing protein</fullName>
    </recommendedName>
</protein>
<dbReference type="InterPro" id="IPR045032">
    <property type="entry name" value="PEL"/>
</dbReference>
<dbReference type="InterPro" id="IPR002022">
    <property type="entry name" value="Pec_lyase"/>
</dbReference>
<dbReference type="RefSeq" id="WP_066340980.1">
    <property type="nucleotide sequence ID" value="NZ_LWSG01000046.1"/>
</dbReference>
<evidence type="ECO:0000259" key="2">
    <source>
        <dbReference type="Pfam" id="PF00544"/>
    </source>
</evidence>
<dbReference type="InterPro" id="IPR012334">
    <property type="entry name" value="Pectin_lyas_fold"/>
</dbReference>
<gene>
    <name evidence="3" type="ORF">A6K24_14145</name>
</gene>
<organism evidence="3 4">
    <name type="scientific">Metabacillus litoralis</name>
    <dbReference type="NCBI Taxonomy" id="152268"/>
    <lineage>
        <taxon>Bacteria</taxon>
        <taxon>Bacillati</taxon>
        <taxon>Bacillota</taxon>
        <taxon>Bacilli</taxon>
        <taxon>Bacillales</taxon>
        <taxon>Bacillaceae</taxon>
        <taxon>Metabacillus</taxon>
    </lineage>
</organism>
<evidence type="ECO:0000313" key="3">
    <source>
        <dbReference type="EMBL" id="OAS82187.1"/>
    </source>
</evidence>
<dbReference type="Pfam" id="PF00544">
    <property type="entry name" value="Pectate_lyase_4"/>
    <property type="match status" value="1"/>
</dbReference>
<dbReference type="STRING" id="152268.A6K24_14145"/>
<dbReference type="Gene3D" id="2.160.20.10">
    <property type="entry name" value="Single-stranded right-handed beta-helix, Pectin lyase-like"/>
    <property type="match status" value="1"/>
</dbReference>
<keyword evidence="4" id="KW-1185">Reference proteome</keyword>
<sequence length="561" mass="62767">MKFNKAIIWLLVLSFLTSSILLGENNVANAEVIDSIPNTTRNIMEYDNNFLSVTGFASLGVNDRSNYIGTSSYRKVKTEREFLQAILDAKNGSVKVIEVARDMNLGWAELNLSSEEAKKYNFITKYRDPMNGFTNPTLASSGVSQLSVSDVDGLTIFSKKGKTIRHAELKLQRTSNDIVIRNLNFDGMWQWDDTGKHKEVGWTFIKVNGANNVWIDHSKFSIAADGLIDTENGGSNITISWSEFGLPANENPTEDSDIYQSIQYMEEKYASNELTSDSVYYNMRNGGATKEQIMAYAAYHSKVHLTGSGDKDYVNYVSSNGSEIKDGNQRIRLTLAYNSYTNVGQRIPMIRQGSGHLYNCYVDNSTHYDVLENVSAISEYGTDQLSRALNARNGASIAADSCVFHDINEPITGAEIQGLDTANMDEPWDELFQSAYNNNLIVNSQITNKYGTYTGSSWDNNGENLFTKGFTWYDKSTIGNWAWSSHIVGSENMSKTNPPTDPFSFEYNYNEKLPYTYNVLPLNSVVSTLKKYAGAGKVNISPVDWLKIDYSSNVITDNDEH</sequence>
<evidence type="ECO:0000256" key="1">
    <source>
        <dbReference type="ARBA" id="ARBA00023239"/>
    </source>
</evidence>
<accession>A0A179SKF3</accession>
<dbReference type="OrthoDB" id="148600at2"/>
<dbReference type="PANTHER" id="PTHR31683:SF18">
    <property type="entry name" value="PECTATE LYASE 21-RELATED"/>
    <property type="match status" value="1"/>
</dbReference>